<keyword evidence="2" id="KW-1185">Reference proteome</keyword>
<gene>
    <name evidence="1" type="ORF">SLEP1_g5405</name>
</gene>
<accession>A0AAV5I0P0</accession>
<comment type="caution">
    <text evidence="1">The sequence shown here is derived from an EMBL/GenBank/DDBJ whole genome shotgun (WGS) entry which is preliminary data.</text>
</comment>
<reference evidence="1 2" key="1">
    <citation type="journal article" date="2021" name="Commun. Biol.">
        <title>The genome of Shorea leprosula (Dipterocarpaceae) highlights the ecological relevance of drought in aseasonal tropical rainforests.</title>
        <authorList>
            <person name="Ng K.K.S."/>
            <person name="Kobayashi M.J."/>
            <person name="Fawcett J.A."/>
            <person name="Hatakeyama M."/>
            <person name="Paape T."/>
            <person name="Ng C.H."/>
            <person name="Ang C.C."/>
            <person name="Tnah L.H."/>
            <person name="Lee C.T."/>
            <person name="Nishiyama T."/>
            <person name="Sese J."/>
            <person name="O'Brien M.J."/>
            <person name="Copetti D."/>
            <person name="Mohd Noor M.I."/>
            <person name="Ong R.C."/>
            <person name="Putra M."/>
            <person name="Sireger I.Z."/>
            <person name="Indrioko S."/>
            <person name="Kosugi Y."/>
            <person name="Izuno A."/>
            <person name="Isagi Y."/>
            <person name="Lee S.L."/>
            <person name="Shimizu K.K."/>
        </authorList>
    </citation>
    <scope>NUCLEOTIDE SEQUENCE [LARGE SCALE GENOMIC DNA]</scope>
    <source>
        <strain evidence="1">214</strain>
    </source>
</reference>
<organism evidence="1 2">
    <name type="scientific">Rubroshorea leprosula</name>
    <dbReference type="NCBI Taxonomy" id="152421"/>
    <lineage>
        <taxon>Eukaryota</taxon>
        <taxon>Viridiplantae</taxon>
        <taxon>Streptophyta</taxon>
        <taxon>Embryophyta</taxon>
        <taxon>Tracheophyta</taxon>
        <taxon>Spermatophyta</taxon>
        <taxon>Magnoliopsida</taxon>
        <taxon>eudicotyledons</taxon>
        <taxon>Gunneridae</taxon>
        <taxon>Pentapetalae</taxon>
        <taxon>rosids</taxon>
        <taxon>malvids</taxon>
        <taxon>Malvales</taxon>
        <taxon>Dipterocarpaceae</taxon>
        <taxon>Rubroshorea</taxon>
    </lineage>
</organism>
<name>A0AAV5I0P0_9ROSI</name>
<protein>
    <submittedName>
        <fullName evidence="1">Uncharacterized protein</fullName>
    </submittedName>
</protein>
<evidence type="ECO:0000313" key="1">
    <source>
        <dbReference type="EMBL" id="GKU91543.1"/>
    </source>
</evidence>
<evidence type="ECO:0000313" key="2">
    <source>
        <dbReference type="Proteomes" id="UP001054252"/>
    </source>
</evidence>
<dbReference type="EMBL" id="BPVZ01000005">
    <property type="protein sequence ID" value="GKU91543.1"/>
    <property type="molecule type" value="Genomic_DNA"/>
</dbReference>
<dbReference type="Proteomes" id="UP001054252">
    <property type="component" value="Unassembled WGS sequence"/>
</dbReference>
<proteinExistence type="predicted"/>
<dbReference type="AlphaFoldDB" id="A0AAV5I0P0"/>
<sequence length="191" mass="20969">MKDTVEPFKTTGTNFAEKPSIAGSYGIKVPEINEQKHATGNADVQMRSDRDQIMVESCQFQESVQFQEVLSTKIATTNEVTEDPQGTEQFVSIRSTMSHEVTVDSQGQGTETELGRAALGRHEVVSGVNVLQDKVEGVANISGNTPSVIPRTEKVKILGIVTHLRDHSLILLMQIQILILTRYQVESSGKT</sequence>